<proteinExistence type="predicted"/>
<evidence type="ECO:0000256" key="1">
    <source>
        <dbReference type="SAM" id="MobiDB-lite"/>
    </source>
</evidence>
<dbReference type="AlphaFoldDB" id="A0A022W4R6"/>
<feature type="compositionally biased region" description="Basic residues" evidence="1">
    <location>
        <begin position="49"/>
        <end position="59"/>
    </location>
</feature>
<organism evidence="2">
    <name type="scientific">Trichophyton rubrum CBS 288.86</name>
    <dbReference type="NCBI Taxonomy" id="1215330"/>
    <lineage>
        <taxon>Eukaryota</taxon>
        <taxon>Fungi</taxon>
        <taxon>Dikarya</taxon>
        <taxon>Ascomycota</taxon>
        <taxon>Pezizomycotina</taxon>
        <taxon>Eurotiomycetes</taxon>
        <taxon>Eurotiomycetidae</taxon>
        <taxon>Onygenales</taxon>
        <taxon>Arthrodermataceae</taxon>
        <taxon>Trichophyton</taxon>
    </lineage>
</organism>
<dbReference type="OrthoDB" id="3886346at2759"/>
<feature type="compositionally biased region" description="Low complexity" evidence="1">
    <location>
        <begin position="121"/>
        <end position="132"/>
    </location>
</feature>
<evidence type="ECO:0000313" key="2">
    <source>
        <dbReference type="EMBL" id="EZF53299.1"/>
    </source>
</evidence>
<feature type="region of interest" description="Disordered" evidence="1">
    <location>
        <begin position="105"/>
        <end position="135"/>
    </location>
</feature>
<feature type="compositionally biased region" description="Basic and acidic residues" evidence="1">
    <location>
        <begin position="293"/>
        <end position="328"/>
    </location>
</feature>
<gene>
    <name evidence="2" type="ORF">H103_03726</name>
</gene>
<dbReference type="EMBL" id="KK207827">
    <property type="protein sequence ID" value="EZF53299.1"/>
    <property type="molecule type" value="Genomic_DNA"/>
</dbReference>
<dbReference type="HOGENOM" id="CLU_041458_0_1_1"/>
<name>A0A022W4R6_TRIRU</name>
<protein>
    <submittedName>
        <fullName evidence="2">Uncharacterized protein</fullName>
    </submittedName>
</protein>
<accession>A0A022W4R6</accession>
<sequence length="389" mass="43797">MNGSLVDPAQCFSHLVEHIPLWLTRVTELASHTAAKHAEFAAEYTRISKLKPRQRRRRNSSLNTNKGEDDQRSVNSRNKPSSGSTYRHLDAQDPFRDPLIFKRLTRQNNQDAINRKRKQQDSTPSTPSDADSGLARRVRQQVVIHYDSQTQTVLERLVRDIGGARNQIRKERMNYMMKVDFSRRALPSHLFPAGSPDDDENTLTLPHHRSFRRSRSTQFDPKPGTNGTITKSTTLAKQNASAFDTTDKQLEAAQSLCETAAHQFLRNGDCSRELSKTVERLNAALEMAQAEGTRLKAEKEAEKLRQQAEEEEQESKSDRTAVETVGHADSDAHMQADALQPVKMKMDMNVNGDANAPPEMMGAIEVDDGSSTSSISIDLAAFRRRRFKA</sequence>
<feature type="region of interest" description="Disordered" evidence="1">
    <location>
        <begin position="348"/>
        <end position="371"/>
    </location>
</feature>
<feature type="compositionally biased region" description="Polar residues" evidence="1">
    <location>
        <begin position="73"/>
        <end position="85"/>
    </location>
</feature>
<feature type="region of interest" description="Disordered" evidence="1">
    <location>
        <begin position="292"/>
        <end position="328"/>
    </location>
</feature>
<feature type="region of interest" description="Disordered" evidence="1">
    <location>
        <begin position="49"/>
        <end position="90"/>
    </location>
</feature>
<reference evidence="2" key="1">
    <citation type="submission" date="2014-02" db="EMBL/GenBank/DDBJ databases">
        <title>The Genome Sequence of Trichophyton rubrum (morphotype fischeri) CBS 288.86.</title>
        <authorList>
            <consortium name="The Broad Institute Genomics Platform"/>
            <person name="Cuomo C.A."/>
            <person name="White T.C."/>
            <person name="Graser Y."/>
            <person name="Martinez-Rossi N."/>
            <person name="Heitman J."/>
            <person name="Young S.K."/>
            <person name="Zeng Q."/>
            <person name="Gargeya S."/>
            <person name="Abouelleil A."/>
            <person name="Alvarado L."/>
            <person name="Chapman S.B."/>
            <person name="Gainer-Dewar J."/>
            <person name="Goldberg J."/>
            <person name="Griggs A."/>
            <person name="Gujja S."/>
            <person name="Hansen M."/>
            <person name="Howarth C."/>
            <person name="Imamovic A."/>
            <person name="Larimer J."/>
            <person name="Martinez D."/>
            <person name="Murphy C."/>
            <person name="Pearson M.D."/>
            <person name="Persinoti G."/>
            <person name="Poon T."/>
            <person name="Priest M."/>
            <person name="Roberts A.D."/>
            <person name="Saif S."/>
            <person name="Shea T.D."/>
            <person name="Sykes S.N."/>
            <person name="Wortman J."/>
            <person name="Nusbaum C."/>
            <person name="Birren B."/>
        </authorList>
    </citation>
    <scope>NUCLEOTIDE SEQUENCE [LARGE SCALE GENOMIC DNA]</scope>
    <source>
        <strain evidence="2">CBS 288.86</strain>
    </source>
</reference>
<dbReference type="Proteomes" id="UP000023758">
    <property type="component" value="Unassembled WGS sequence"/>
</dbReference>